<dbReference type="PANTHER" id="PTHR33204:SF18">
    <property type="entry name" value="TRANSCRIPTIONAL REGULATORY PROTEIN"/>
    <property type="match status" value="1"/>
</dbReference>
<protein>
    <submittedName>
        <fullName evidence="5">Helix-turn-helix domain-containing protein</fullName>
    </submittedName>
</protein>
<dbReference type="KEGG" id="sjv:SJAV_17660"/>
<dbReference type="InterPro" id="IPR001845">
    <property type="entry name" value="HTH_ArsR_DNA-bd_dom"/>
</dbReference>
<dbReference type="InterPro" id="IPR002577">
    <property type="entry name" value="HTH_HxlR"/>
</dbReference>
<accession>A0AAT9GT76</accession>
<proteinExistence type="predicted"/>
<sequence length="108" mass="12337">MNPNNNDSNICPIVETIKVIGTEAKLLVLRYLFDGGKGFNELQRITGLSSKTLSNTLKDLEEAGIIRRVIVSDRPFRVKYELTEKGKELKSVFTEMEKWGNKHLLKKE</sequence>
<dbReference type="SUPFAM" id="SSF46785">
    <property type="entry name" value="Winged helix' DNA-binding domain"/>
    <property type="match status" value="1"/>
</dbReference>
<dbReference type="InterPro" id="IPR011991">
    <property type="entry name" value="ArsR-like_HTH"/>
</dbReference>
<evidence type="ECO:0000313" key="5">
    <source>
        <dbReference type="EMBL" id="BFH73822.1"/>
    </source>
</evidence>
<dbReference type="PROSITE" id="PS51118">
    <property type="entry name" value="HTH_HXLR"/>
    <property type="match status" value="1"/>
</dbReference>
<evidence type="ECO:0000256" key="3">
    <source>
        <dbReference type="ARBA" id="ARBA00023163"/>
    </source>
</evidence>
<organism evidence="5">
    <name type="scientific">Sulfurisphaera javensis</name>
    <dbReference type="NCBI Taxonomy" id="2049879"/>
    <lineage>
        <taxon>Archaea</taxon>
        <taxon>Thermoproteota</taxon>
        <taxon>Thermoprotei</taxon>
        <taxon>Sulfolobales</taxon>
        <taxon>Sulfolobaceae</taxon>
        <taxon>Sulfurisphaera</taxon>
    </lineage>
</organism>
<dbReference type="AlphaFoldDB" id="A0AAT9GT76"/>
<feature type="domain" description="HTH hxlR-type" evidence="4">
    <location>
        <begin position="11"/>
        <end position="108"/>
    </location>
</feature>
<keyword evidence="2" id="KW-0238">DNA-binding</keyword>
<dbReference type="CDD" id="cd00090">
    <property type="entry name" value="HTH_ARSR"/>
    <property type="match status" value="1"/>
</dbReference>
<keyword evidence="1" id="KW-0805">Transcription regulation</keyword>
<name>A0AAT9GT76_9CREN</name>
<evidence type="ECO:0000256" key="2">
    <source>
        <dbReference type="ARBA" id="ARBA00023125"/>
    </source>
</evidence>
<dbReference type="Gene3D" id="1.10.10.10">
    <property type="entry name" value="Winged helix-like DNA-binding domain superfamily/Winged helix DNA-binding domain"/>
    <property type="match status" value="1"/>
</dbReference>
<dbReference type="SMART" id="SM00418">
    <property type="entry name" value="HTH_ARSR"/>
    <property type="match status" value="1"/>
</dbReference>
<dbReference type="EMBL" id="AP031322">
    <property type="protein sequence ID" value="BFH73822.1"/>
    <property type="molecule type" value="Genomic_DNA"/>
</dbReference>
<dbReference type="GeneID" id="92354719"/>
<dbReference type="PANTHER" id="PTHR33204">
    <property type="entry name" value="TRANSCRIPTIONAL REGULATOR, MARR FAMILY"/>
    <property type="match status" value="1"/>
</dbReference>
<dbReference type="InterPro" id="IPR036390">
    <property type="entry name" value="WH_DNA-bd_sf"/>
</dbReference>
<dbReference type="GO" id="GO:0003677">
    <property type="term" value="F:DNA binding"/>
    <property type="evidence" value="ECO:0007669"/>
    <property type="project" value="UniProtKB-KW"/>
</dbReference>
<dbReference type="InterPro" id="IPR036388">
    <property type="entry name" value="WH-like_DNA-bd_sf"/>
</dbReference>
<keyword evidence="3" id="KW-0804">Transcription</keyword>
<reference evidence="5" key="1">
    <citation type="submission" date="2024-03" db="EMBL/GenBank/DDBJ databases">
        <title>Complete genome sequence of Sulfurisphaera javensis strain KD-1.</title>
        <authorList>
            <person name="Sakai H."/>
            <person name="Nur N."/>
            <person name="Suwanto A."/>
            <person name="Kurosawa N."/>
        </authorList>
    </citation>
    <scope>NUCLEOTIDE SEQUENCE</scope>
    <source>
        <strain evidence="5">KD-1</strain>
    </source>
</reference>
<gene>
    <name evidence="5" type="ORF">SJAV_17660</name>
</gene>
<evidence type="ECO:0000256" key="1">
    <source>
        <dbReference type="ARBA" id="ARBA00023015"/>
    </source>
</evidence>
<evidence type="ECO:0000259" key="4">
    <source>
        <dbReference type="PROSITE" id="PS51118"/>
    </source>
</evidence>
<dbReference type="GO" id="GO:0003700">
    <property type="term" value="F:DNA-binding transcription factor activity"/>
    <property type="evidence" value="ECO:0007669"/>
    <property type="project" value="InterPro"/>
</dbReference>
<dbReference type="RefSeq" id="WP_369611650.1">
    <property type="nucleotide sequence ID" value="NZ_AP031322.1"/>
</dbReference>
<dbReference type="Pfam" id="PF01638">
    <property type="entry name" value="HxlR"/>
    <property type="match status" value="1"/>
</dbReference>